<keyword evidence="4" id="KW-1185">Reference proteome</keyword>
<evidence type="ECO:0000256" key="1">
    <source>
        <dbReference type="SAM" id="MobiDB-lite"/>
    </source>
</evidence>
<organism evidence="3 4">
    <name type="scientific">Sorghum bicolor</name>
    <name type="common">Sorghum</name>
    <name type="synonym">Sorghum vulgare</name>
    <dbReference type="NCBI Taxonomy" id="4558"/>
    <lineage>
        <taxon>Eukaryota</taxon>
        <taxon>Viridiplantae</taxon>
        <taxon>Streptophyta</taxon>
        <taxon>Embryophyta</taxon>
        <taxon>Tracheophyta</taxon>
        <taxon>Spermatophyta</taxon>
        <taxon>Magnoliopsida</taxon>
        <taxon>Liliopsida</taxon>
        <taxon>Poales</taxon>
        <taxon>Poaceae</taxon>
        <taxon>PACMAD clade</taxon>
        <taxon>Panicoideae</taxon>
        <taxon>Andropogonodae</taxon>
        <taxon>Andropogoneae</taxon>
        <taxon>Sorghinae</taxon>
        <taxon>Sorghum</taxon>
    </lineage>
</organism>
<name>A0A1Z5S9E9_SORBI</name>
<dbReference type="SMART" id="SM00256">
    <property type="entry name" value="FBOX"/>
    <property type="match status" value="1"/>
</dbReference>
<dbReference type="FunCoup" id="A0A1Z5S9E9">
    <property type="interactions" value="90"/>
</dbReference>
<dbReference type="PANTHER" id="PTHR31672:SF13">
    <property type="entry name" value="F-BOX PROTEIN CPR30-LIKE"/>
    <property type="match status" value="1"/>
</dbReference>
<evidence type="ECO:0000259" key="2">
    <source>
        <dbReference type="SMART" id="SM00256"/>
    </source>
</evidence>
<dbReference type="OMA" id="WWNAVAY"/>
<dbReference type="SUPFAM" id="SSF81383">
    <property type="entry name" value="F-box domain"/>
    <property type="match status" value="1"/>
</dbReference>
<dbReference type="InterPro" id="IPR050796">
    <property type="entry name" value="SCF_F-box_component"/>
</dbReference>
<feature type="region of interest" description="Disordered" evidence="1">
    <location>
        <begin position="1"/>
        <end position="22"/>
    </location>
</feature>
<dbReference type="InterPro" id="IPR001810">
    <property type="entry name" value="F-box_dom"/>
</dbReference>
<evidence type="ECO:0000313" key="3">
    <source>
        <dbReference type="EMBL" id="OQU92570.1"/>
    </source>
</evidence>
<dbReference type="InterPro" id="IPR036047">
    <property type="entry name" value="F-box-like_dom_sf"/>
</dbReference>
<dbReference type="EMBL" id="CM000760">
    <property type="protein sequence ID" value="OQU92570.1"/>
    <property type="molecule type" value="Genomic_DNA"/>
</dbReference>
<dbReference type="InterPro" id="IPR013187">
    <property type="entry name" value="F-box-assoc_dom_typ3"/>
</dbReference>
<dbReference type="InterPro" id="IPR017451">
    <property type="entry name" value="F-box-assoc_interact_dom"/>
</dbReference>
<feature type="domain" description="F-box" evidence="2">
    <location>
        <begin position="33"/>
        <end position="73"/>
    </location>
</feature>
<evidence type="ECO:0000313" key="4">
    <source>
        <dbReference type="Proteomes" id="UP000000768"/>
    </source>
</evidence>
<proteinExistence type="predicted"/>
<protein>
    <recommendedName>
        <fullName evidence="2">F-box domain-containing protein</fullName>
    </recommendedName>
</protein>
<dbReference type="Gramene" id="OQU92570">
    <property type="protein sequence ID" value="OQU92570"/>
    <property type="gene ID" value="SORBI_3001G366900"/>
</dbReference>
<reference evidence="3 4" key="1">
    <citation type="journal article" date="2009" name="Nature">
        <title>The Sorghum bicolor genome and the diversification of grasses.</title>
        <authorList>
            <person name="Paterson A.H."/>
            <person name="Bowers J.E."/>
            <person name="Bruggmann R."/>
            <person name="Dubchak I."/>
            <person name="Grimwood J."/>
            <person name="Gundlach H."/>
            <person name="Haberer G."/>
            <person name="Hellsten U."/>
            <person name="Mitros T."/>
            <person name="Poliakov A."/>
            <person name="Schmutz J."/>
            <person name="Spannagl M."/>
            <person name="Tang H."/>
            <person name="Wang X."/>
            <person name="Wicker T."/>
            <person name="Bharti A.K."/>
            <person name="Chapman J."/>
            <person name="Feltus F.A."/>
            <person name="Gowik U."/>
            <person name="Grigoriev I.V."/>
            <person name="Lyons E."/>
            <person name="Maher C.A."/>
            <person name="Martis M."/>
            <person name="Narechania A."/>
            <person name="Otillar R.P."/>
            <person name="Penning B.W."/>
            <person name="Salamov A.A."/>
            <person name="Wang Y."/>
            <person name="Zhang L."/>
            <person name="Carpita N.C."/>
            <person name="Freeling M."/>
            <person name="Gingle A.R."/>
            <person name="Hash C.T."/>
            <person name="Keller B."/>
            <person name="Klein P."/>
            <person name="Kresovich S."/>
            <person name="McCann M.C."/>
            <person name="Ming R."/>
            <person name="Peterson D.G."/>
            <person name="Mehboob-ur-Rahman"/>
            <person name="Ware D."/>
            <person name="Westhoff P."/>
            <person name="Mayer K.F."/>
            <person name="Messing J."/>
            <person name="Rokhsar D.S."/>
        </authorList>
    </citation>
    <scope>NUCLEOTIDE SEQUENCE [LARGE SCALE GENOMIC DNA]</scope>
    <source>
        <strain evidence="4">cv. BTx623</strain>
    </source>
</reference>
<sequence length="457" mass="49321">MAAATAAVSASPTPSDGEPTAAVDELGTTWRSLPTDAFVEILLRLPPSRQRLLRLVCRHWRAVIDERTPPQSNKPAVLACFTGLTSASMYVIDDDDLGAGRCRQVWGVRADPNDRTKRVDVTMVGTCNGLVCLCDNTRPGGAISLLNPATRETLRVPPLPISHRAGGTWSGYGSGKAYSFGFHPVTGRYRVLHLPCRADVTGGFTALQVFTLGDPCPSSSRAWRDVPVYFPGGATATCSVDAGLVTVDGATYWVTKGAERVVSFDHEDERVAFAAPLPVEGGPGYVLRLMEVRGSLGLAVCADRWPAPTKTDVWVLGRHAQGWSRQYSVQVQAGVCQRLAGPHFAHGEYVLTVSAPESSLKHHLYAHRMRGGGAAGRLQSGEVRSLRIRDEGTVAAYLKGGYYYLRTFAYVQTTEPLSRRCSDLPHGLGGTAVVLCSMAGMEALQTRQGELGRRRWA</sequence>
<dbReference type="Pfam" id="PF08268">
    <property type="entry name" value="FBA_3"/>
    <property type="match status" value="1"/>
</dbReference>
<gene>
    <name evidence="3" type="ORF">SORBI_3001G366900</name>
</gene>
<dbReference type="eggNOG" id="ENOG502STSX">
    <property type="taxonomic scope" value="Eukaryota"/>
</dbReference>
<dbReference type="Pfam" id="PF00646">
    <property type="entry name" value="F-box"/>
    <property type="match status" value="1"/>
</dbReference>
<reference evidence="4" key="2">
    <citation type="journal article" date="2018" name="Plant J.">
        <title>The Sorghum bicolor reference genome: improved assembly, gene annotations, a transcriptome atlas, and signatures of genome organization.</title>
        <authorList>
            <person name="McCormick R.F."/>
            <person name="Truong S.K."/>
            <person name="Sreedasyam A."/>
            <person name="Jenkins J."/>
            <person name="Shu S."/>
            <person name="Sims D."/>
            <person name="Kennedy M."/>
            <person name="Amirebrahimi M."/>
            <person name="Weers B.D."/>
            <person name="McKinley B."/>
            <person name="Mattison A."/>
            <person name="Morishige D.T."/>
            <person name="Grimwood J."/>
            <person name="Schmutz J."/>
            <person name="Mullet J.E."/>
        </authorList>
    </citation>
    <scope>NUCLEOTIDE SEQUENCE [LARGE SCALE GENOMIC DNA]</scope>
    <source>
        <strain evidence="4">cv. BTx623</strain>
    </source>
</reference>
<dbReference type="Proteomes" id="UP000000768">
    <property type="component" value="Chromosome 1"/>
</dbReference>
<dbReference type="PANTHER" id="PTHR31672">
    <property type="entry name" value="BNACNNG10540D PROTEIN"/>
    <property type="match status" value="1"/>
</dbReference>
<accession>A0A1Z5S9E9</accession>
<feature type="compositionally biased region" description="Low complexity" evidence="1">
    <location>
        <begin position="1"/>
        <end position="15"/>
    </location>
</feature>
<dbReference type="AlphaFoldDB" id="A0A1Z5S9E9"/>
<dbReference type="InParanoid" id="A0A1Z5S9E9"/>
<dbReference type="Gene3D" id="1.20.1280.50">
    <property type="match status" value="1"/>
</dbReference>
<dbReference type="NCBIfam" id="TIGR01640">
    <property type="entry name" value="F_box_assoc_1"/>
    <property type="match status" value="1"/>
</dbReference>